<dbReference type="PIRSF" id="PIRSF015040">
    <property type="entry name" value="ATPase_SAG2001_prd"/>
    <property type="match status" value="1"/>
</dbReference>
<gene>
    <name evidence="1" type="ORF">OIT44_03345</name>
</gene>
<dbReference type="InterPro" id="IPR027417">
    <property type="entry name" value="P-loop_NTPase"/>
</dbReference>
<protein>
    <submittedName>
        <fullName evidence="1">ATP-binding protein</fullName>
    </submittedName>
</protein>
<comment type="caution">
    <text evidence="1">The sequence shown here is derived from an EMBL/GenBank/DDBJ whole genome shotgun (WGS) entry which is preliminary data.</text>
</comment>
<organism evidence="1 2">
    <name type="scientific">Weissella ceti</name>
    <dbReference type="NCBI Taxonomy" id="759620"/>
    <lineage>
        <taxon>Bacteria</taxon>
        <taxon>Bacillati</taxon>
        <taxon>Bacillota</taxon>
        <taxon>Bacilli</taxon>
        <taxon>Lactobacillales</taxon>
        <taxon>Lactobacillaceae</taxon>
        <taxon>Weissella</taxon>
    </lineage>
</organism>
<evidence type="ECO:0000313" key="1">
    <source>
        <dbReference type="EMBL" id="MCW0953108.1"/>
    </source>
</evidence>
<evidence type="ECO:0000313" key="2">
    <source>
        <dbReference type="Proteomes" id="UP001526225"/>
    </source>
</evidence>
<keyword evidence="1" id="KW-0067">ATP-binding</keyword>
<dbReference type="Gene3D" id="3.40.50.300">
    <property type="entry name" value="P-loop containing nucleotide triphosphate hydrolases"/>
    <property type="match status" value="2"/>
</dbReference>
<dbReference type="PANTHER" id="PTHR30121:SF6">
    <property type="entry name" value="SLR6007 PROTEIN"/>
    <property type="match status" value="1"/>
</dbReference>
<dbReference type="SUPFAM" id="SSF52540">
    <property type="entry name" value="P-loop containing nucleoside triphosphate hydrolases"/>
    <property type="match status" value="1"/>
</dbReference>
<dbReference type="EMBL" id="JAOZFE010000003">
    <property type="protein sequence ID" value="MCW0953108.1"/>
    <property type="molecule type" value="Genomic_DNA"/>
</dbReference>
<dbReference type="Pfam" id="PF12846">
    <property type="entry name" value="AAA_10"/>
    <property type="match status" value="1"/>
</dbReference>
<name>A0ABT3E3W7_9LACO</name>
<dbReference type="GO" id="GO:0005524">
    <property type="term" value="F:ATP binding"/>
    <property type="evidence" value="ECO:0007669"/>
    <property type="project" value="UniProtKB-KW"/>
</dbReference>
<reference evidence="1 2" key="1">
    <citation type="submission" date="2022-10" db="EMBL/GenBank/DDBJ databases">
        <title>Weissella fermenti sp. nov., isolated from fermented cabbage.</title>
        <authorList>
            <person name="Lee J.K."/>
            <person name="Baek J.H."/>
            <person name="Choi D.G."/>
            <person name="Kim J.M."/>
            <person name="Jeon C.O."/>
        </authorList>
    </citation>
    <scope>NUCLEOTIDE SEQUENCE [LARGE SCALE GENOMIC DNA]</scope>
    <source>
        <strain evidence="1 2">KACC 18534</strain>
    </source>
</reference>
<dbReference type="Proteomes" id="UP001526225">
    <property type="component" value="Unassembled WGS sequence"/>
</dbReference>
<dbReference type="InterPro" id="IPR016628">
    <property type="entry name" value="ATPase_SAG2001_prd"/>
</dbReference>
<sequence>MGTKLKNPMRAIHENLLVNKDGDVWGYFRVKSISISNHDSKQKEAHKLKLSAIYKRLAKYGEFELTLIPKEFDLEERFFGETSLSNDFAPDVEHVAKHYASKQISLLNKEFDTITESYYIVGVKLKSFQYDQSIRSSVKSVINQFTQAIASGIGYEVEIAEDFYKSYVDSNTEAENILAPLGGQALTENQLAYFIRYGFMRGIKHSVETESRDHFLENISDTTLNATKRGTIYMKNTNGSGYVAMLPVSETPVDLQNSLFYEVAQAKKFPVELRMKVMTEQKSGLFGTLKGKLSALTKEIGSEDKDGYIAGQMDRSDKRKMTKFLLNQMKNGVDRDNEYFRFMAVYVVYGKDIQEIRKRVSSFKKMMADRQVELSTASAQQIDLFYRFIPGYSLFGEKRWLQYASQDGLAENLFGISHQLGNNTGFVIGRVSNTIRSESLKKSVYSSKDLVLLNPSVSNQGLQGAATDSPHISITGETGKGKSFLVKLIMMYQAMMKGKLLYIDPKQEIKGWFDIATSNPSFRSKYPELMDLINEFHFTTLDQTDSQNWGVLDPIVFMSGLGQSYEITEPDADPAYDVAVAMFSQVFPLNNQIMKTHLEKAIKDVIKQKWAGKQVGMLTVLDVMKQSATKDDIKEMAEAIKDRVTGGILRLSFSDGSNDSVSFKTRINILEVAGLDLPNEKDDPATYTDMQRNSLATMFALGKFADKFGRENPKEYTFEIIDEAWIFQTSSMGRAILKSIKRVGRSFNNALVYSTQSIADISSEDDHGQVGVVFAFNEPTETDAILDYVGLKSSDRNKEWFESFIKGECLFRDVYGRVGKLAIHSMFPEFTELFKTIERSESAKAEEKFN</sequence>
<dbReference type="PANTHER" id="PTHR30121">
    <property type="entry name" value="UNCHARACTERIZED PROTEIN YJGR-RELATED"/>
    <property type="match status" value="1"/>
</dbReference>
<keyword evidence="2" id="KW-1185">Reference proteome</keyword>
<dbReference type="RefSeq" id="WP_213409530.1">
    <property type="nucleotide sequence ID" value="NZ_CP074441.1"/>
</dbReference>
<keyword evidence="1" id="KW-0547">Nucleotide-binding</keyword>
<proteinExistence type="predicted"/>
<accession>A0ABT3E3W7</accession>
<dbReference type="InterPro" id="IPR051162">
    <property type="entry name" value="T4SS_component"/>
</dbReference>